<reference evidence="2 3" key="1">
    <citation type="submission" date="2019-06" db="EMBL/GenBank/DDBJ databases">
        <title>Sequencing the genomes of 1000 actinobacteria strains.</title>
        <authorList>
            <person name="Klenk H.-P."/>
        </authorList>
    </citation>
    <scope>NUCLEOTIDE SEQUENCE [LARGE SCALE GENOMIC DNA]</scope>
    <source>
        <strain evidence="2 3">DSM 18082</strain>
    </source>
</reference>
<dbReference type="Proteomes" id="UP000319514">
    <property type="component" value="Unassembled WGS sequence"/>
</dbReference>
<feature type="compositionally biased region" description="Gly residues" evidence="1">
    <location>
        <begin position="92"/>
        <end position="102"/>
    </location>
</feature>
<feature type="compositionally biased region" description="Low complexity" evidence="1">
    <location>
        <begin position="74"/>
        <end position="85"/>
    </location>
</feature>
<feature type="region of interest" description="Disordered" evidence="1">
    <location>
        <begin position="218"/>
        <end position="250"/>
    </location>
</feature>
<evidence type="ECO:0000313" key="2">
    <source>
        <dbReference type="EMBL" id="TQL58969.1"/>
    </source>
</evidence>
<dbReference type="EMBL" id="VFOQ01000001">
    <property type="protein sequence ID" value="TQL58969.1"/>
    <property type="molecule type" value="Genomic_DNA"/>
</dbReference>
<organism evidence="2 3">
    <name type="scientific">Oryzihumus leptocrescens</name>
    <dbReference type="NCBI Taxonomy" id="297536"/>
    <lineage>
        <taxon>Bacteria</taxon>
        <taxon>Bacillati</taxon>
        <taxon>Actinomycetota</taxon>
        <taxon>Actinomycetes</taxon>
        <taxon>Micrococcales</taxon>
        <taxon>Intrasporangiaceae</taxon>
        <taxon>Oryzihumus</taxon>
    </lineage>
</organism>
<proteinExistence type="predicted"/>
<feature type="compositionally biased region" description="Basic residues" evidence="1">
    <location>
        <begin position="14"/>
        <end position="23"/>
    </location>
</feature>
<protein>
    <submittedName>
        <fullName evidence="2">Uncharacterized protein</fullName>
    </submittedName>
</protein>
<comment type="caution">
    <text evidence="2">The sequence shown here is derived from an EMBL/GenBank/DDBJ whole genome shotgun (WGS) entry which is preliminary data.</text>
</comment>
<feature type="compositionally biased region" description="Polar residues" evidence="1">
    <location>
        <begin position="55"/>
        <end position="68"/>
    </location>
</feature>
<feature type="compositionally biased region" description="Polar residues" evidence="1">
    <location>
        <begin position="227"/>
        <end position="243"/>
    </location>
</feature>
<evidence type="ECO:0000256" key="1">
    <source>
        <dbReference type="SAM" id="MobiDB-lite"/>
    </source>
</evidence>
<name>A0A542ZFB0_9MICO</name>
<accession>A0A542ZFB0</accession>
<gene>
    <name evidence="2" type="ORF">FB474_0312</name>
</gene>
<evidence type="ECO:0000313" key="3">
    <source>
        <dbReference type="Proteomes" id="UP000319514"/>
    </source>
</evidence>
<feature type="region of interest" description="Disordered" evidence="1">
    <location>
        <begin position="1"/>
        <end position="117"/>
    </location>
</feature>
<sequence length="326" mass="33812">MSRQTRSSYGRIRQAGRHPRLRGGRGGGGVAGHRTTASCWPSRRGTVCGQRRRGATTSALINATSSGRAPQRCSPAAAMGSAASPLRRRGRALGGATSGEGPGARRVATKPPGQRHLGVRGLARGWRAAGVPDGGGRRGSVVNHMGATTDHVVLVRAVPDSGTVLLRDPASDQAGDPVTSLVAGRLARFSPLPGTVWRCAVIGRVNPWRFALRSTRAIPAPTPRGGRTSNRPASTAPVESSGSRPWPADPGLGLAHPGAWNLDPGHHATVIDLGLARGWVGVCSRPGSSSRSRNAVPPESLAGRSLGVAGEVQLTVRRSTFDWFAA</sequence>
<keyword evidence="3" id="KW-1185">Reference proteome</keyword>
<dbReference type="AlphaFoldDB" id="A0A542ZFB0"/>